<name>A0ABM6LP49_9BACI</name>
<gene>
    <name evidence="1" type="ORF">S101395_04726</name>
</gene>
<evidence type="ECO:0000313" key="1">
    <source>
        <dbReference type="EMBL" id="ASB91214.1"/>
    </source>
</evidence>
<dbReference type="GeneID" id="92851351"/>
<sequence>MSNVIYNEPFECEEWVWQIHDDTYLLKKYRQIDCGEYDGATGLFEYYYDFIILTCFDEKGTELFTARTYRDEDEMHFLSRPNGSLKENYFEMMEKIKQKLQVASIRD</sequence>
<organism evidence="1 2">
    <name type="scientific">Bacillus sonorensis</name>
    <dbReference type="NCBI Taxonomy" id="119858"/>
    <lineage>
        <taxon>Bacteria</taxon>
        <taxon>Bacillati</taxon>
        <taxon>Bacillota</taxon>
        <taxon>Bacilli</taxon>
        <taxon>Bacillales</taxon>
        <taxon>Bacillaceae</taxon>
        <taxon>Bacillus</taxon>
    </lineage>
</organism>
<accession>A0ABM6LP49</accession>
<proteinExistence type="predicted"/>
<protein>
    <submittedName>
        <fullName evidence="1">Uncharacterized protein</fullName>
    </submittedName>
</protein>
<dbReference type="Proteomes" id="UP000196877">
    <property type="component" value="Chromosome"/>
</dbReference>
<dbReference type="RefSeq" id="WP_006640086.1">
    <property type="nucleotide sequence ID" value="NZ_BORD01000008.1"/>
</dbReference>
<reference evidence="1 2" key="1">
    <citation type="submission" date="2017-06" db="EMBL/GenBank/DDBJ databases">
        <title>Genome sequence of Bacillus sonorensis strain SRCM101395.</title>
        <authorList>
            <person name="Cho S.H."/>
        </authorList>
    </citation>
    <scope>NUCLEOTIDE SEQUENCE [LARGE SCALE GENOMIC DNA]</scope>
    <source>
        <strain evidence="1 2">SRCM101395</strain>
    </source>
</reference>
<dbReference type="EMBL" id="CP021920">
    <property type="protein sequence ID" value="ASB91214.1"/>
    <property type="molecule type" value="Genomic_DNA"/>
</dbReference>
<keyword evidence="2" id="KW-1185">Reference proteome</keyword>
<evidence type="ECO:0000313" key="2">
    <source>
        <dbReference type="Proteomes" id="UP000196877"/>
    </source>
</evidence>